<keyword evidence="3" id="KW-1185">Reference proteome</keyword>
<accession>A0A7J8F0Y9</accession>
<dbReference type="Proteomes" id="UP000593571">
    <property type="component" value="Unassembled WGS sequence"/>
</dbReference>
<organism evidence="2 3">
    <name type="scientific">Rousettus aegyptiacus</name>
    <name type="common">Egyptian fruit bat</name>
    <name type="synonym">Pteropus aegyptiacus</name>
    <dbReference type="NCBI Taxonomy" id="9407"/>
    <lineage>
        <taxon>Eukaryota</taxon>
        <taxon>Metazoa</taxon>
        <taxon>Chordata</taxon>
        <taxon>Craniata</taxon>
        <taxon>Vertebrata</taxon>
        <taxon>Euteleostomi</taxon>
        <taxon>Mammalia</taxon>
        <taxon>Eutheria</taxon>
        <taxon>Laurasiatheria</taxon>
        <taxon>Chiroptera</taxon>
        <taxon>Yinpterochiroptera</taxon>
        <taxon>Pteropodoidea</taxon>
        <taxon>Pteropodidae</taxon>
        <taxon>Rousettinae</taxon>
        <taxon>Rousettus</taxon>
    </lineage>
</organism>
<protein>
    <submittedName>
        <fullName evidence="2">Uncharacterized protein</fullName>
    </submittedName>
</protein>
<evidence type="ECO:0000256" key="1">
    <source>
        <dbReference type="SAM" id="MobiDB-lite"/>
    </source>
</evidence>
<feature type="region of interest" description="Disordered" evidence="1">
    <location>
        <begin position="22"/>
        <end position="47"/>
    </location>
</feature>
<evidence type="ECO:0000313" key="2">
    <source>
        <dbReference type="EMBL" id="KAF6441286.1"/>
    </source>
</evidence>
<dbReference type="AlphaFoldDB" id="A0A7J8F0Y9"/>
<reference evidence="2 3" key="1">
    <citation type="journal article" date="2020" name="Nature">
        <title>Six reference-quality genomes reveal evolution of bat adaptations.</title>
        <authorList>
            <person name="Jebb D."/>
            <person name="Huang Z."/>
            <person name="Pippel M."/>
            <person name="Hughes G.M."/>
            <person name="Lavrichenko K."/>
            <person name="Devanna P."/>
            <person name="Winkler S."/>
            <person name="Jermiin L.S."/>
            <person name="Skirmuntt E.C."/>
            <person name="Katzourakis A."/>
            <person name="Burkitt-Gray L."/>
            <person name="Ray D.A."/>
            <person name="Sullivan K.A.M."/>
            <person name="Roscito J.G."/>
            <person name="Kirilenko B.M."/>
            <person name="Davalos L.M."/>
            <person name="Corthals A.P."/>
            <person name="Power M.L."/>
            <person name="Jones G."/>
            <person name="Ransome R.D."/>
            <person name="Dechmann D.K.N."/>
            <person name="Locatelli A.G."/>
            <person name="Puechmaille S.J."/>
            <person name="Fedrigo O."/>
            <person name="Jarvis E.D."/>
            <person name="Hiller M."/>
            <person name="Vernes S.C."/>
            <person name="Myers E.W."/>
            <person name="Teeling E.C."/>
        </authorList>
    </citation>
    <scope>NUCLEOTIDE SEQUENCE [LARGE SCALE GENOMIC DNA]</scope>
    <source>
        <strain evidence="2">MRouAeg1</strain>
        <tissue evidence="2">Muscle</tissue>
    </source>
</reference>
<dbReference type="EMBL" id="JACASE010000008">
    <property type="protein sequence ID" value="KAF6441286.1"/>
    <property type="molecule type" value="Genomic_DNA"/>
</dbReference>
<evidence type="ECO:0000313" key="3">
    <source>
        <dbReference type="Proteomes" id="UP000593571"/>
    </source>
</evidence>
<feature type="compositionally biased region" description="Basic and acidic residues" evidence="1">
    <location>
        <begin position="26"/>
        <end position="35"/>
    </location>
</feature>
<sequence length="193" mass="21225">MTSGSFPRAFWADLKVNRLHLGPRPSLERNRRNTEGDQGPQELPDAPRCRASEVAAGLRARHRCLPHCAFAVLSNQVTAHTAAGFDLTCVFPGKLLAQNRHSWSRWSCERPGGLSESVLAESRGDHSYSTLRGGCPASREPSVSFVNIQLLPRNAVQRSIGQDSHKFVITISFCHGIRMILPCSGTTCFKMGQ</sequence>
<proteinExistence type="predicted"/>
<comment type="caution">
    <text evidence="2">The sequence shown here is derived from an EMBL/GenBank/DDBJ whole genome shotgun (WGS) entry which is preliminary data.</text>
</comment>
<name>A0A7J8F0Y9_ROUAE</name>
<gene>
    <name evidence="2" type="ORF">HJG63_012426</name>
</gene>